<sequence length="299" mass="34385">MSYSGSTQYIETQPASPLLRLPGELRSQILSYVVAQPTSIVLWPPSAPFSIDLNVLRTCRQLFSEASYLLHHLNTFEVLIESRGSITSLHFSKYHSICEHRAEEAVEEVMRLFVSKFQRFQFRFANSKGRDSLGKTMMAMGELLNDKHVTVVLPPARPDRGSSTAVAGAGRARKYPQIDNLLLPFSLLRCASLKILSNESNPRHRDDGKQHQKLIDLVTSNRPIVDMAKQYEDIQRTARGVERMLIRISVSSEEFEMRRIELFEHMWGMCESAHESDQGMFLAKMDEFQRCYQWIQEQQ</sequence>
<dbReference type="AlphaFoldDB" id="A0AAN7SUA3"/>
<accession>A0AAN7SUA3</accession>
<dbReference type="InterPro" id="IPR038883">
    <property type="entry name" value="AN11006-like"/>
</dbReference>
<dbReference type="PANTHER" id="PTHR42085:SF1">
    <property type="entry name" value="F-BOX DOMAIN-CONTAINING PROTEIN"/>
    <property type="match status" value="1"/>
</dbReference>
<evidence type="ECO:0008006" key="3">
    <source>
        <dbReference type="Google" id="ProtNLM"/>
    </source>
</evidence>
<keyword evidence="2" id="KW-1185">Reference proteome</keyword>
<dbReference type="Proteomes" id="UP001309876">
    <property type="component" value="Unassembled WGS sequence"/>
</dbReference>
<name>A0AAN7SUA3_9EURO</name>
<evidence type="ECO:0000313" key="1">
    <source>
        <dbReference type="EMBL" id="KAK5080993.1"/>
    </source>
</evidence>
<dbReference type="PANTHER" id="PTHR42085">
    <property type="entry name" value="F-BOX DOMAIN-CONTAINING PROTEIN"/>
    <property type="match status" value="1"/>
</dbReference>
<comment type="caution">
    <text evidence="1">The sequence shown here is derived from an EMBL/GenBank/DDBJ whole genome shotgun (WGS) entry which is preliminary data.</text>
</comment>
<organism evidence="1 2">
    <name type="scientific">Lithohypha guttulata</name>
    <dbReference type="NCBI Taxonomy" id="1690604"/>
    <lineage>
        <taxon>Eukaryota</taxon>
        <taxon>Fungi</taxon>
        <taxon>Dikarya</taxon>
        <taxon>Ascomycota</taxon>
        <taxon>Pezizomycotina</taxon>
        <taxon>Eurotiomycetes</taxon>
        <taxon>Chaetothyriomycetidae</taxon>
        <taxon>Chaetothyriales</taxon>
        <taxon>Trichomeriaceae</taxon>
        <taxon>Lithohypha</taxon>
    </lineage>
</organism>
<protein>
    <recommendedName>
        <fullName evidence="3">F-box domain-containing protein</fullName>
    </recommendedName>
</protein>
<reference evidence="1 2" key="1">
    <citation type="submission" date="2023-08" db="EMBL/GenBank/DDBJ databases">
        <title>Black Yeasts Isolated from many extreme environments.</title>
        <authorList>
            <person name="Coleine C."/>
            <person name="Stajich J.E."/>
            <person name="Selbmann L."/>
        </authorList>
    </citation>
    <scope>NUCLEOTIDE SEQUENCE [LARGE SCALE GENOMIC DNA]</scope>
    <source>
        <strain evidence="1 2">CCFEE 5910</strain>
    </source>
</reference>
<evidence type="ECO:0000313" key="2">
    <source>
        <dbReference type="Proteomes" id="UP001309876"/>
    </source>
</evidence>
<dbReference type="EMBL" id="JAVRRJ010000011">
    <property type="protein sequence ID" value="KAK5080993.1"/>
    <property type="molecule type" value="Genomic_DNA"/>
</dbReference>
<proteinExistence type="predicted"/>
<gene>
    <name evidence="1" type="ORF">LTR05_008310</name>
</gene>